<evidence type="ECO:0000256" key="7">
    <source>
        <dbReference type="ARBA" id="ARBA00023211"/>
    </source>
</evidence>
<sequence>MLKRGSTAKFMPNSMVFPGGVIDKTDGKLGDEFRVAAVRELFEESGVLLTKDGWQTSANNPEMTTLKSEIAADATKFEKLSSKFCAEKLVEWDSFLTPANNPRRFLTKFYVCLIEEEPAIDLCTSEMSEYTWIEPQQCVDEAYDGKFVLPPPQVYELTRLAKVKDWEQCEKYANVKKVLCPQPVKTIGEDFISNCFPGDHLYVDEQSYHQPLRQLPAKDAAVSPSLPTHRCTYHTKPLIYTKCRLYQHHLKPTDVAAFHQFETNSKEILEKAGASN</sequence>
<dbReference type="PANTHER" id="PTHR12318:SF0">
    <property type="entry name" value="ACYL-COENZYME A DIPHOSPHATASE NUDT19"/>
    <property type="match status" value="1"/>
</dbReference>
<evidence type="ECO:0000259" key="8">
    <source>
        <dbReference type="PROSITE" id="PS51462"/>
    </source>
</evidence>
<keyword evidence="4" id="KW-0479">Metal-binding</keyword>
<evidence type="ECO:0000256" key="3">
    <source>
        <dbReference type="ARBA" id="ARBA00005582"/>
    </source>
</evidence>
<comment type="similarity">
    <text evidence="3">Belongs to the Nudix hydrolase family.</text>
</comment>
<comment type="cofactor">
    <cofactor evidence="1">
        <name>Mn(2+)</name>
        <dbReference type="ChEBI" id="CHEBI:29035"/>
    </cofactor>
</comment>
<evidence type="ECO:0000256" key="1">
    <source>
        <dbReference type="ARBA" id="ARBA00001936"/>
    </source>
</evidence>
<dbReference type="GO" id="GO:0046872">
    <property type="term" value="F:metal ion binding"/>
    <property type="evidence" value="ECO:0007669"/>
    <property type="project" value="UniProtKB-KW"/>
</dbReference>
<evidence type="ECO:0000256" key="2">
    <source>
        <dbReference type="ARBA" id="ARBA00001946"/>
    </source>
</evidence>
<evidence type="ECO:0000313" key="10">
    <source>
        <dbReference type="Proteomes" id="UP000005237"/>
    </source>
</evidence>
<dbReference type="AlphaFoldDB" id="A0A8R1HVA0"/>
<protein>
    <submittedName>
        <fullName evidence="9">Nudix hydrolase domain-containing protein</fullName>
    </submittedName>
</protein>
<proteinExistence type="inferred from homology"/>
<accession>A0A8R1HVA0</accession>
<keyword evidence="7" id="KW-0464">Manganese</keyword>
<evidence type="ECO:0000256" key="6">
    <source>
        <dbReference type="ARBA" id="ARBA00022842"/>
    </source>
</evidence>
<evidence type="ECO:0000256" key="4">
    <source>
        <dbReference type="ARBA" id="ARBA00022723"/>
    </source>
</evidence>
<name>A0A8R1HVA0_CAEJA</name>
<dbReference type="PANTHER" id="PTHR12318">
    <property type="entry name" value="TESTOSTERONE-REGULATED PROTEIN RP2"/>
    <property type="match status" value="1"/>
</dbReference>
<dbReference type="GO" id="GO:0005739">
    <property type="term" value="C:mitochondrion"/>
    <property type="evidence" value="ECO:0007669"/>
    <property type="project" value="TreeGrafter"/>
</dbReference>
<keyword evidence="10" id="KW-1185">Reference proteome</keyword>
<reference evidence="10" key="1">
    <citation type="submission" date="2010-08" db="EMBL/GenBank/DDBJ databases">
        <authorList>
            <consortium name="Caenorhabditis japonica Sequencing Consortium"/>
            <person name="Wilson R.K."/>
        </authorList>
    </citation>
    <scope>NUCLEOTIDE SEQUENCE [LARGE SCALE GENOMIC DNA]</scope>
    <source>
        <strain evidence="10">DF5081</strain>
    </source>
</reference>
<evidence type="ECO:0000313" key="9">
    <source>
        <dbReference type="EnsemblMetazoa" id="CJA07476a.1"/>
    </source>
</evidence>
<comment type="cofactor">
    <cofactor evidence="2">
        <name>Mg(2+)</name>
        <dbReference type="ChEBI" id="CHEBI:18420"/>
    </cofactor>
</comment>
<keyword evidence="5" id="KW-0378">Hydrolase</keyword>
<dbReference type="PROSITE" id="PS51462">
    <property type="entry name" value="NUDIX"/>
    <property type="match status" value="1"/>
</dbReference>
<organism evidence="9 10">
    <name type="scientific">Caenorhabditis japonica</name>
    <dbReference type="NCBI Taxonomy" id="281687"/>
    <lineage>
        <taxon>Eukaryota</taxon>
        <taxon>Metazoa</taxon>
        <taxon>Ecdysozoa</taxon>
        <taxon>Nematoda</taxon>
        <taxon>Chromadorea</taxon>
        <taxon>Rhabditida</taxon>
        <taxon>Rhabditina</taxon>
        <taxon>Rhabditomorpha</taxon>
        <taxon>Rhabditoidea</taxon>
        <taxon>Rhabditidae</taxon>
        <taxon>Peloderinae</taxon>
        <taxon>Caenorhabditis</taxon>
    </lineage>
</organism>
<dbReference type="CDD" id="cd18870">
    <property type="entry name" value="NUDIX_AcylCoAdiphos_Nudt19"/>
    <property type="match status" value="1"/>
</dbReference>
<dbReference type="Proteomes" id="UP000005237">
    <property type="component" value="Unassembled WGS sequence"/>
</dbReference>
<dbReference type="InterPro" id="IPR039121">
    <property type="entry name" value="NUDT19"/>
</dbReference>
<dbReference type="EnsemblMetazoa" id="CJA07476a.1">
    <property type="protein sequence ID" value="CJA07476a.1"/>
    <property type="gene ID" value="WBGene00126680"/>
</dbReference>
<dbReference type="Gene3D" id="3.90.79.10">
    <property type="entry name" value="Nucleoside Triphosphate Pyrophosphohydrolase"/>
    <property type="match status" value="1"/>
</dbReference>
<feature type="domain" description="Nudix hydrolase" evidence="8">
    <location>
        <begin position="1"/>
        <end position="155"/>
    </location>
</feature>
<reference evidence="9" key="2">
    <citation type="submission" date="2022-06" db="UniProtKB">
        <authorList>
            <consortium name="EnsemblMetazoa"/>
        </authorList>
    </citation>
    <scope>IDENTIFICATION</scope>
    <source>
        <strain evidence="9">DF5081</strain>
    </source>
</reference>
<dbReference type="SUPFAM" id="SSF55811">
    <property type="entry name" value="Nudix"/>
    <property type="match status" value="1"/>
</dbReference>
<evidence type="ECO:0000256" key="5">
    <source>
        <dbReference type="ARBA" id="ARBA00022801"/>
    </source>
</evidence>
<dbReference type="GO" id="GO:0016818">
    <property type="term" value="F:hydrolase activity, acting on acid anhydrides, in phosphorus-containing anhydrides"/>
    <property type="evidence" value="ECO:0007669"/>
    <property type="project" value="InterPro"/>
</dbReference>
<keyword evidence="6" id="KW-0460">Magnesium</keyword>
<dbReference type="InterPro" id="IPR015797">
    <property type="entry name" value="NUDIX_hydrolase-like_dom_sf"/>
</dbReference>
<dbReference type="InterPro" id="IPR000086">
    <property type="entry name" value="NUDIX_hydrolase_dom"/>
</dbReference>